<name>A0ABQ3R2E9_9ACTN</name>
<feature type="compositionally biased region" description="Basic residues" evidence="1">
    <location>
        <begin position="84"/>
        <end position="95"/>
    </location>
</feature>
<feature type="compositionally biased region" description="Low complexity" evidence="1">
    <location>
        <begin position="64"/>
        <end position="83"/>
    </location>
</feature>
<dbReference type="EMBL" id="BNDY01000021">
    <property type="protein sequence ID" value="GHI43609.1"/>
    <property type="molecule type" value="Genomic_DNA"/>
</dbReference>
<feature type="region of interest" description="Disordered" evidence="1">
    <location>
        <begin position="1"/>
        <end position="103"/>
    </location>
</feature>
<keyword evidence="3" id="KW-1185">Reference proteome</keyword>
<dbReference type="RefSeq" id="WP_189967689.1">
    <property type="nucleotide sequence ID" value="NZ_BMUA01000020.1"/>
</dbReference>
<feature type="compositionally biased region" description="Basic and acidic residues" evidence="1">
    <location>
        <begin position="222"/>
        <end position="231"/>
    </location>
</feature>
<sequence>MHDSHPSNLDHYQATTQATPAPGGASWRFGHSPAGGAPEPDPAPGVAESVQRQGAPDGEAATEGGSQPDEQDQPQQSAAPASGKPRRRPRQKKQRPAVSVRLSKNEKALIKSGAKAAKLSVAGFLAHAGLAAARDLTRITDVTAAIADNRAVLSELFAARRALTQGGNLLNQTAKALHSGRQPTHLDDDIDRMLATRARVDDAIELFIAAIEGGNPPTQPHSARDQFGEAA</sequence>
<evidence type="ECO:0000313" key="3">
    <source>
        <dbReference type="Proteomes" id="UP001050808"/>
    </source>
</evidence>
<dbReference type="Pfam" id="PF21983">
    <property type="entry name" value="NikA-like"/>
    <property type="match status" value="1"/>
</dbReference>
<feature type="region of interest" description="Disordered" evidence="1">
    <location>
        <begin position="212"/>
        <end position="231"/>
    </location>
</feature>
<evidence type="ECO:0008006" key="4">
    <source>
        <dbReference type="Google" id="ProtNLM"/>
    </source>
</evidence>
<protein>
    <recommendedName>
        <fullName evidence="4">Mobilization protein</fullName>
    </recommendedName>
</protein>
<organism evidence="2 3">
    <name type="scientific">Streptomyces violascens</name>
    <dbReference type="NCBI Taxonomy" id="67381"/>
    <lineage>
        <taxon>Bacteria</taxon>
        <taxon>Bacillati</taxon>
        <taxon>Actinomycetota</taxon>
        <taxon>Actinomycetes</taxon>
        <taxon>Kitasatosporales</taxon>
        <taxon>Streptomycetaceae</taxon>
        <taxon>Streptomyces</taxon>
    </lineage>
</organism>
<evidence type="ECO:0000256" key="1">
    <source>
        <dbReference type="SAM" id="MobiDB-lite"/>
    </source>
</evidence>
<proteinExistence type="predicted"/>
<accession>A0ABQ3R2E9</accession>
<comment type="caution">
    <text evidence="2">The sequence shown here is derived from an EMBL/GenBank/DDBJ whole genome shotgun (WGS) entry which is preliminary data.</text>
</comment>
<feature type="compositionally biased region" description="Low complexity" evidence="1">
    <location>
        <begin position="13"/>
        <end position="25"/>
    </location>
</feature>
<gene>
    <name evidence="2" type="ORF">Sviol_80170</name>
</gene>
<evidence type="ECO:0000313" key="2">
    <source>
        <dbReference type="EMBL" id="GHI43609.1"/>
    </source>
</evidence>
<dbReference type="Proteomes" id="UP001050808">
    <property type="component" value="Unassembled WGS sequence"/>
</dbReference>
<reference evidence="2" key="1">
    <citation type="submission" date="2024-05" db="EMBL/GenBank/DDBJ databases">
        <title>Whole genome shotgun sequence of Streptomyces violascens NBRC 12920.</title>
        <authorList>
            <person name="Komaki H."/>
            <person name="Tamura T."/>
        </authorList>
    </citation>
    <scope>NUCLEOTIDE SEQUENCE</scope>
    <source>
        <strain evidence="2">NBRC 12920</strain>
    </source>
</reference>
<dbReference type="InterPro" id="IPR053842">
    <property type="entry name" value="NikA-like"/>
</dbReference>